<evidence type="ECO:0000256" key="5">
    <source>
        <dbReference type="RuleBase" id="RU004381"/>
    </source>
</evidence>
<proteinExistence type="inferred from homology"/>
<dbReference type="HAMAP" id="MF_00545">
    <property type="entry name" value="Ribosomal_eS24"/>
    <property type="match status" value="1"/>
</dbReference>
<keyword evidence="7" id="KW-1185">Reference proteome</keyword>
<dbReference type="GO" id="GO:0005840">
    <property type="term" value="C:ribosome"/>
    <property type="evidence" value="ECO:0007669"/>
    <property type="project" value="UniProtKB-KW"/>
</dbReference>
<name>A0A1D3L3P7_9EURY</name>
<evidence type="ECO:0000256" key="1">
    <source>
        <dbReference type="ARBA" id="ARBA00009680"/>
    </source>
</evidence>
<evidence type="ECO:0000313" key="7">
    <source>
        <dbReference type="Proteomes" id="UP000094707"/>
    </source>
</evidence>
<dbReference type="Gene3D" id="3.30.70.330">
    <property type="match status" value="1"/>
</dbReference>
<dbReference type="KEGG" id="mcub:MCBB_1628"/>
<dbReference type="EMBL" id="LT607756">
    <property type="protein sequence ID" value="SCG86183.1"/>
    <property type="molecule type" value="Genomic_DNA"/>
</dbReference>
<dbReference type="Pfam" id="PF01282">
    <property type="entry name" value="Ribosomal_S24e"/>
    <property type="match status" value="1"/>
</dbReference>
<dbReference type="PATRIC" id="fig|129848.4.peg.1663"/>
<dbReference type="InterPro" id="IPR012678">
    <property type="entry name" value="Ribosomal_uL23/eL15/eS24_sf"/>
</dbReference>
<dbReference type="GeneID" id="30412466"/>
<dbReference type="PROSITE" id="PS00529">
    <property type="entry name" value="RIBOSOMAL_S24E"/>
    <property type="match status" value="1"/>
</dbReference>
<dbReference type="GO" id="GO:0003735">
    <property type="term" value="F:structural constituent of ribosome"/>
    <property type="evidence" value="ECO:0007669"/>
    <property type="project" value="InterPro"/>
</dbReference>
<dbReference type="STRING" id="118062.MCBB_1628"/>
<dbReference type="PANTHER" id="PTHR10496">
    <property type="entry name" value="40S RIBOSOMAL PROTEIN S24"/>
    <property type="match status" value="1"/>
</dbReference>
<comment type="similarity">
    <text evidence="1 4 5">Belongs to the eukaryotic ribosomal protein eS24 family.</text>
</comment>
<organism evidence="6 7">
    <name type="scientific">Methanobacterium congolense</name>
    <dbReference type="NCBI Taxonomy" id="118062"/>
    <lineage>
        <taxon>Archaea</taxon>
        <taxon>Methanobacteriati</taxon>
        <taxon>Methanobacteriota</taxon>
        <taxon>Methanomada group</taxon>
        <taxon>Methanobacteria</taxon>
        <taxon>Methanobacteriales</taxon>
        <taxon>Methanobacteriaceae</taxon>
        <taxon>Methanobacterium</taxon>
    </lineage>
</organism>
<evidence type="ECO:0000256" key="3">
    <source>
        <dbReference type="ARBA" id="ARBA00023274"/>
    </source>
</evidence>
<dbReference type="SUPFAM" id="SSF54189">
    <property type="entry name" value="Ribosomal proteins S24e, L23 and L15e"/>
    <property type="match status" value="1"/>
</dbReference>
<dbReference type="Proteomes" id="UP000094707">
    <property type="component" value="Chromosome I"/>
</dbReference>
<dbReference type="GO" id="GO:0006412">
    <property type="term" value="P:translation"/>
    <property type="evidence" value="ECO:0007669"/>
    <property type="project" value="UniProtKB-UniRule"/>
</dbReference>
<dbReference type="AlphaFoldDB" id="A0A1D3L3P7"/>
<keyword evidence="2 4" id="KW-0689">Ribosomal protein</keyword>
<evidence type="ECO:0000256" key="4">
    <source>
        <dbReference type="HAMAP-Rule" id="MF_00545"/>
    </source>
</evidence>
<reference evidence="6 7" key="1">
    <citation type="submission" date="2016-08" db="EMBL/GenBank/DDBJ databases">
        <authorList>
            <person name="Seilhamer J.J."/>
        </authorList>
    </citation>
    <scope>NUCLEOTIDE SEQUENCE [LARGE SCALE GENOMIC DNA]</scope>
    <source>
        <strain evidence="6">Buetzberg</strain>
    </source>
</reference>
<dbReference type="RefSeq" id="WP_071907266.1">
    <property type="nucleotide sequence ID" value="NZ_LT607756.1"/>
</dbReference>
<gene>
    <name evidence="4 6" type="primary">rps24e</name>
    <name evidence="6" type="ORF">MCBB_1628</name>
</gene>
<dbReference type="GO" id="GO:1990904">
    <property type="term" value="C:ribonucleoprotein complex"/>
    <property type="evidence" value="ECO:0007669"/>
    <property type="project" value="UniProtKB-KW"/>
</dbReference>
<sequence length="103" mass="11723">MDININEQIENPLLNRTEVRFECTYQGESTPKILDVKNRLVALLNVDKNLLVVDSVKPSYGEGKAVGYAKLYDSEENLAKIETKHVISKNKEPEKESEEEAEE</sequence>
<evidence type="ECO:0000313" key="6">
    <source>
        <dbReference type="EMBL" id="SCG86183.1"/>
    </source>
</evidence>
<keyword evidence="3 4" id="KW-0687">Ribonucleoprotein</keyword>
<dbReference type="InterPro" id="IPR001976">
    <property type="entry name" value="Ribosomal_eS24"/>
</dbReference>
<protein>
    <recommendedName>
        <fullName evidence="4">Small ribosomal subunit protein eS24</fullName>
    </recommendedName>
</protein>
<dbReference type="InterPro" id="IPR012677">
    <property type="entry name" value="Nucleotide-bd_a/b_plait_sf"/>
</dbReference>
<dbReference type="InterPro" id="IPR018098">
    <property type="entry name" value="Ribosomal_eS24_CS"/>
</dbReference>
<dbReference type="OrthoDB" id="27533at2157"/>
<evidence type="ECO:0000256" key="2">
    <source>
        <dbReference type="ARBA" id="ARBA00022980"/>
    </source>
</evidence>
<accession>A0A1D3L3P7</accession>